<evidence type="ECO:0000313" key="2">
    <source>
        <dbReference type="Proteomes" id="UP000201728"/>
    </source>
</evidence>
<protein>
    <submittedName>
        <fullName evidence="1">Uncharacterized protein</fullName>
    </submittedName>
</protein>
<sequence>MPREFQIDETSLCNFLAKKQLYYVFGGEKIKESIQKQGVDIVSLAGGFAQDVIPFLQQTLTQFAAGRGESKQKEYKRIIELLNNYRSLNDIIANIDDVTKDLLHGKPLLTHSGHSKHTVGVTIERQGSDMVLSIAERGAWAETIGDEGNIPIANLRFKADETQIKAVLSLLMKAQCAEAKEAKTIIFEELPKTTQSSFRKENNPEKLLVCKCFKAPICFYANIKTAVHDWFVRTMGLREGQREYKQYEIFSRQQAVEDYKQYVPKNEQDPELLEQCDTIIKKKEEKVKGS</sequence>
<accession>A0A222P417</accession>
<reference evidence="2" key="1">
    <citation type="submission" date="2016-07" db="EMBL/GenBank/DDBJ databases">
        <authorList>
            <person name="Florea S."/>
            <person name="Webb J.S."/>
            <person name="Jaromczyk J."/>
            <person name="Schardl C.L."/>
        </authorList>
    </citation>
    <scope>NUCLEOTIDE SEQUENCE [LARGE SCALE GENOMIC DNA]</scope>
    <source>
        <strain evidence="2">CDC-D5610</strain>
    </source>
</reference>
<dbReference type="OrthoDB" id="5649256at2"/>
<dbReference type="KEGG" id="lcd:clem_10225"/>
<dbReference type="Proteomes" id="UP000201728">
    <property type="component" value="Chromosome"/>
</dbReference>
<dbReference type="AlphaFoldDB" id="A0A222P417"/>
<dbReference type="EMBL" id="CP016397">
    <property type="protein sequence ID" value="ASQ46594.1"/>
    <property type="molecule type" value="Genomic_DNA"/>
</dbReference>
<gene>
    <name evidence="1" type="ORF">clem_10225</name>
</gene>
<name>A0A222P417_9GAMM</name>
<evidence type="ECO:0000313" key="1">
    <source>
        <dbReference type="EMBL" id="ASQ46594.1"/>
    </source>
</evidence>
<keyword evidence="2" id="KW-1185">Reference proteome</keyword>
<dbReference type="RefSeq" id="WP_094091433.1">
    <property type="nucleotide sequence ID" value="NZ_CP016397.1"/>
</dbReference>
<organism evidence="1 2">
    <name type="scientific">Legionella clemsonensis</name>
    <dbReference type="NCBI Taxonomy" id="1867846"/>
    <lineage>
        <taxon>Bacteria</taxon>
        <taxon>Pseudomonadati</taxon>
        <taxon>Pseudomonadota</taxon>
        <taxon>Gammaproteobacteria</taxon>
        <taxon>Legionellales</taxon>
        <taxon>Legionellaceae</taxon>
        <taxon>Legionella</taxon>
    </lineage>
</organism>
<proteinExistence type="predicted"/>